<protein>
    <recommendedName>
        <fullName evidence="1">DUF7033 domain-containing protein</fullName>
    </recommendedName>
</protein>
<evidence type="ECO:0000313" key="2">
    <source>
        <dbReference type="EMBL" id="SDS05115.1"/>
    </source>
</evidence>
<dbReference type="Proteomes" id="UP000198858">
    <property type="component" value="Chromosome I"/>
</dbReference>
<keyword evidence="3" id="KW-1185">Reference proteome</keyword>
<dbReference type="AlphaFoldDB" id="A0A1H1P275"/>
<evidence type="ECO:0000313" key="3">
    <source>
        <dbReference type="Proteomes" id="UP000198858"/>
    </source>
</evidence>
<dbReference type="CDD" id="cd10931">
    <property type="entry name" value="CE4_u7"/>
    <property type="match status" value="1"/>
</dbReference>
<dbReference type="Pfam" id="PF23019">
    <property type="entry name" value="DUF7033"/>
    <property type="match status" value="1"/>
</dbReference>
<dbReference type="STRING" id="1250231.SAMN04488552_1946"/>
<proteinExistence type="predicted"/>
<accession>A0A1H1P275</accession>
<sequence length="429" mass="50273">MLLIYTQKVTPRIIYVFKHICTHILGIPIKFTSKIEEFIAHDGAKLSYGKQALGNEFFIQKVDLLMEQGFSELEIKVLPWDDTICFFPLPEASGLPFDIFAASFYLLSRYEEYLPHVKDEYGRFPASESLAHQESFLHKPVVDIWAYKFRDVLLDRFPDLEFADRRYKVGTIVASEHTFIFKNKGFLRSFIGMWADLFQLNIGKVIDRLQVWIRVKNDPHDIFEDLIDLIKEHKIYMLFMFQLSDFSIHDRNISHNRIPHRAVIKSVADYAKVGLLMGYYAMENIKSLRKEKLRLEEIIHSPVENVMNSKYNLRLPDQYNNLTELEINNDHSMGYPDVLGFRAGTCSPYLFYDINMEVTTPLKVHPYAFNSEVADNMTKNKLKEELGRMLLEVKEVKGMFRGVFRSQDFSGYANKDYYYSLLKQIHEIG</sequence>
<evidence type="ECO:0000259" key="1">
    <source>
        <dbReference type="Pfam" id="PF23019"/>
    </source>
</evidence>
<feature type="domain" description="DUF7033" evidence="1">
    <location>
        <begin position="95"/>
        <end position="182"/>
    </location>
</feature>
<dbReference type="RefSeq" id="WP_089662269.1">
    <property type="nucleotide sequence ID" value="NZ_LT629745.1"/>
</dbReference>
<dbReference type="InterPro" id="IPR054297">
    <property type="entry name" value="DUF7033"/>
</dbReference>
<gene>
    <name evidence="2" type="ORF">SAMN04488552_1946</name>
</gene>
<dbReference type="EMBL" id="LT629745">
    <property type="protein sequence ID" value="SDS05115.1"/>
    <property type="molecule type" value="Genomic_DNA"/>
</dbReference>
<organism evidence="2 3">
    <name type="scientific">Christiangramia echinicola</name>
    <dbReference type="NCBI Taxonomy" id="279359"/>
    <lineage>
        <taxon>Bacteria</taxon>
        <taxon>Pseudomonadati</taxon>
        <taxon>Bacteroidota</taxon>
        <taxon>Flavobacteriia</taxon>
        <taxon>Flavobacteriales</taxon>
        <taxon>Flavobacteriaceae</taxon>
        <taxon>Christiangramia</taxon>
    </lineage>
</organism>
<name>A0A1H1P275_9FLAO</name>
<reference evidence="2 3" key="1">
    <citation type="submission" date="2016-10" db="EMBL/GenBank/DDBJ databases">
        <authorList>
            <person name="Varghese N."/>
            <person name="Submissions S."/>
        </authorList>
    </citation>
    <scope>NUCLEOTIDE SEQUENCE [LARGE SCALE GENOMIC DNA]</scope>
    <source>
        <strain evidence="2 3">Mar_2010_102</strain>
    </source>
</reference>